<sequence length="127" mass="13855">MTAVAIPREMWALLGEQPLSAAPPGVEPNLANPTWHGAPVVIAASICIPVMLVVSFIRIYAKCYITRKWTWDDNVFLASLMAALIFIALAVAMTCGGAYGYHAWEVKIGQLTRTVLMVQCHCIHEAS</sequence>
<evidence type="ECO:0000259" key="2">
    <source>
        <dbReference type="Pfam" id="PF20684"/>
    </source>
</evidence>
<keyword evidence="1" id="KW-0472">Membrane</keyword>
<dbReference type="InterPro" id="IPR049326">
    <property type="entry name" value="Rhodopsin_dom_fungi"/>
</dbReference>
<protein>
    <recommendedName>
        <fullName evidence="2">Rhodopsin domain-containing protein</fullName>
    </recommendedName>
</protein>
<dbReference type="Pfam" id="PF20684">
    <property type="entry name" value="Fung_rhodopsin"/>
    <property type="match status" value="1"/>
</dbReference>
<name>A0A8K0R786_9PLEO</name>
<dbReference type="EMBL" id="JAGMVJ010000008">
    <property type="protein sequence ID" value="KAH7088267.1"/>
    <property type="molecule type" value="Genomic_DNA"/>
</dbReference>
<keyword evidence="1" id="KW-1133">Transmembrane helix</keyword>
<accession>A0A8K0R786</accession>
<dbReference type="OrthoDB" id="444631at2759"/>
<feature type="domain" description="Rhodopsin" evidence="2">
    <location>
        <begin position="57"/>
        <end position="115"/>
    </location>
</feature>
<dbReference type="Proteomes" id="UP000813461">
    <property type="component" value="Unassembled WGS sequence"/>
</dbReference>
<keyword evidence="1" id="KW-0812">Transmembrane</keyword>
<keyword evidence="4" id="KW-1185">Reference proteome</keyword>
<comment type="caution">
    <text evidence="3">The sequence shown here is derived from an EMBL/GenBank/DDBJ whole genome shotgun (WGS) entry which is preliminary data.</text>
</comment>
<feature type="transmembrane region" description="Helical" evidence="1">
    <location>
        <begin position="40"/>
        <end position="61"/>
    </location>
</feature>
<reference evidence="3" key="1">
    <citation type="journal article" date="2021" name="Nat. Commun.">
        <title>Genetic determinants of endophytism in the Arabidopsis root mycobiome.</title>
        <authorList>
            <person name="Mesny F."/>
            <person name="Miyauchi S."/>
            <person name="Thiergart T."/>
            <person name="Pickel B."/>
            <person name="Atanasova L."/>
            <person name="Karlsson M."/>
            <person name="Huettel B."/>
            <person name="Barry K.W."/>
            <person name="Haridas S."/>
            <person name="Chen C."/>
            <person name="Bauer D."/>
            <person name="Andreopoulos W."/>
            <person name="Pangilinan J."/>
            <person name="LaButti K."/>
            <person name="Riley R."/>
            <person name="Lipzen A."/>
            <person name="Clum A."/>
            <person name="Drula E."/>
            <person name="Henrissat B."/>
            <person name="Kohler A."/>
            <person name="Grigoriev I.V."/>
            <person name="Martin F.M."/>
            <person name="Hacquard S."/>
        </authorList>
    </citation>
    <scope>NUCLEOTIDE SEQUENCE</scope>
    <source>
        <strain evidence="3">MPI-SDFR-AT-0120</strain>
    </source>
</reference>
<evidence type="ECO:0000313" key="4">
    <source>
        <dbReference type="Proteomes" id="UP000813461"/>
    </source>
</evidence>
<proteinExistence type="predicted"/>
<organism evidence="3 4">
    <name type="scientific">Paraphoma chrysanthemicola</name>
    <dbReference type="NCBI Taxonomy" id="798071"/>
    <lineage>
        <taxon>Eukaryota</taxon>
        <taxon>Fungi</taxon>
        <taxon>Dikarya</taxon>
        <taxon>Ascomycota</taxon>
        <taxon>Pezizomycotina</taxon>
        <taxon>Dothideomycetes</taxon>
        <taxon>Pleosporomycetidae</taxon>
        <taxon>Pleosporales</taxon>
        <taxon>Pleosporineae</taxon>
        <taxon>Phaeosphaeriaceae</taxon>
        <taxon>Paraphoma</taxon>
    </lineage>
</organism>
<evidence type="ECO:0000256" key="1">
    <source>
        <dbReference type="SAM" id="Phobius"/>
    </source>
</evidence>
<evidence type="ECO:0000313" key="3">
    <source>
        <dbReference type="EMBL" id="KAH7088267.1"/>
    </source>
</evidence>
<feature type="transmembrane region" description="Helical" evidence="1">
    <location>
        <begin position="73"/>
        <end position="101"/>
    </location>
</feature>
<gene>
    <name evidence="3" type="ORF">FB567DRAFT_334498</name>
</gene>
<dbReference type="AlphaFoldDB" id="A0A8K0R786"/>